<dbReference type="PROSITE" id="PS51677">
    <property type="entry name" value="NODB"/>
    <property type="match status" value="1"/>
</dbReference>
<dbReference type="PANTHER" id="PTHR10587:SF134">
    <property type="entry name" value="SECRETED PROTEIN"/>
    <property type="match status" value="1"/>
</dbReference>
<dbReference type="AlphaFoldDB" id="A0AAF1KSR1"/>
<evidence type="ECO:0000313" key="8">
    <source>
        <dbReference type="Proteomes" id="UP000249499"/>
    </source>
</evidence>
<organism evidence="7 8">
    <name type="scientific">Rhizobium tumorigenes</name>
    <dbReference type="NCBI Taxonomy" id="2041385"/>
    <lineage>
        <taxon>Bacteria</taxon>
        <taxon>Pseudomonadati</taxon>
        <taxon>Pseudomonadota</taxon>
        <taxon>Alphaproteobacteria</taxon>
        <taxon>Hyphomicrobiales</taxon>
        <taxon>Rhizobiaceae</taxon>
        <taxon>Rhizobium/Agrobacterium group</taxon>
        <taxon>Rhizobium</taxon>
    </lineage>
</organism>
<dbReference type="Gene3D" id="3.20.20.370">
    <property type="entry name" value="Glycoside hydrolase/deacetylase"/>
    <property type="match status" value="1"/>
</dbReference>
<sequence>MIRLLLTSAALLVAIPAAMSANSAFPAAPVAPVQTALAAPSLAPKPNASAPAVKLVEPHLHVARAGKPATRVALTFDACMGKTDMRILNTLIDQNVPATIFVTARWLRTNPDALALMLSRSDLFELENHGLNHIPTVDRPTLVYGIAAAGSPAAVAQEVQGGSDAMLAHGIPQAHWFRGATAKYDLSAIAQIRALGFEVAGYSINGDAGASLPAAIVEKQYLSAKDGDVLISHINQPTHSSGEGVVKGILDLKARGVQFVRLQDFVVQGDDNTTQHASR</sequence>
<reference evidence="8" key="2">
    <citation type="journal article" date="2023" name="MicrobiologyOpen">
        <title>Genomics of the tumorigenes clade of the family Rhizobiaceae and description of Rhizobium rhododendri sp. nov.</title>
        <authorList>
            <person name="Kuzmanovic N."/>
            <person name="diCenzo G.C."/>
            <person name="Bunk B."/>
            <person name="Sproeer C."/>
            <person name="Fruehling A."/>
            <person name="Neumann-Schaal M."/>
            <person name="Overmann J."/>
            <person name="Smalla K."/>
        </authorList>
    </citation>
    <scope>NUCLEOTIDE SEQUENCE [LARGE SCALE GENOMIC DNA]</scope>
    <source>
        <strain evidence="8">1078</strain>
    </source>
</reference>
<evidence type="ECO:0000256" key="2">
    <source>
        <dbReference type="ARBA" id="ARBA00010973"/>
    </source>
</evidence>
<keyword evidence="5" id="KW-0732">Signal</keyword>
<dbReference type="GO" id="GO:0016810">
    <property type="term" value="F:hydrolase activity, acting on carbon-nitrogen (but not peptide) bonds"/>
    <property type="evidence" value="ECO:0007669"/>
    <property type="project" value="InterPro"/>
</dbReference>
<dbReference type="InterPro" id="IPR050248">
    <property type="entry name" value="Polysacc_deacetylase_ArnD"/>
</dbReference>
<dbReference type="Proteomes" id="UP000249499">
    <property type="component" value="Chromosome"/>
</dbReference>
<feature type="chain" id="PRO_5042256528" description="Chitooligosaccharide deacetylase" evidence="5">
    <location>
        <begin position="21"/>
        <end position="279"/>
    </location>
</feature>
<evidence type="ECO:0000256" key="3">
    <source>
        <dbReference type="ARBA" id="ARBA00020071"/>
    </source>
</evidence>
<evidence type="ECO:0000313" key="7">
    <source>
        <dbReference type="EMBL" id="WFR96190.1"/>
    </source>
</evidence>
<dbReference type="SUPFAM" id="SSF88713">
    <property type="entry name" value="Glycoside hydrolase/deacetylase"/>
    <property type="match status" value="1"/>
</dbReference>
<feature type="domain" description="NodB homology" evidence="6">
    <location>
        <begin position="70"/>
        <end position="279"/>
    </location>
</feature>
<dbReference type="PANTHER" id="PTHR10587">
    <property type="entry name" value="GLYCOSYL TRANSFERASE-RELATED"/>
    <property type="match status" value="1"/>
</dbReference>
<dbReference type="EMBL" id="CP117255">
    <property type="protein sequence ID" value="WFR96190.1"/>
    <property type="molecule type" value="Genomic_DNA"/>
</dbReference>
<evidence type="ECO:0000256" key="5">
    <source>
        <dbReference type="SAM" id="SignalP"/>
    </source>
</evidence>
<accession>A0AAF1KSR1</accession>
<keyword evidence="8" id="KW-1185">Reference proteome</keyword>
<dbReference type="InterPro" id="IPR011330">
    <property type="entry name" value="Glyco_hydro/deAcase_b/a-brl"/>
</dbReference>
<evidence type="ECO:0000256" key="4">
    <source>
        <dbReference type="ARBA" id="ARBA00032976"/>
    </source>
</evidence>
<proteinExistence type="inferred from homology"/>
<comment type="function">
    <text evidence="1">Is involved in generating a small heat-stable compound (Nod), an acylated oligomer of N-acetylglucosamine, that stimulates mitosis in various plant protoplasts.</text>
</comment>
<reference evidence="7 8" key="1">
    <citation type="journal article" date="2018" name="Sci. Rep.">
        <title>Rhizobium tumorigenes sp. nov., a novel plant tumorigenic bacterium isolated from cane gall tumors on thornless blackberry.</title>
        <authorList>
            <person name="Kuzmanovi N."/>
            <person name="Smalla K."/>
            <person name="Gronow S."/>
            <person name="PuBawska J."/>
        </authorList>
    </citation>
    <scope>NUCLEOTIDE SEQUENCE [LARGE SCALE GENOMIC DNA]</scope>
    <source>
        <strain evidence="7 8">1078</strain>
    </source>
</reference>
<protein>
    <recommendedName>
        <fullName evidence="3">Chitooligosaccharide deacetylase</fullName>
    </recommendedName>
    <alternativeName>
        <fullName evidence="4">Nodulation protein B</fullName>
    </alternativeName>
</protein>
<dbReference type="KEGG" id="rtu:PR017_03345"/>
<evidence type="ECO:0000256" key="1">
    <source>
        <dbReference type="ARBA" id="ARBA00003236"/>
    </source>
</evidence>
<comment type="similarity">
    <text evidence="2">Belongs to the polysaccharide deacetylase family.</text>
</comment>
<dbReference type="GO" id="GO:0005975">
    <property type="term" value="P:carbohydrate metabolic process"/>
    <property type="evidence" value="ECO:0007669"/>
    <property type="project" value="InterPro"/>
</dbReference>
<dbReference type="RefSeq" id="WP_111220295.1">
    <property type="nucleotide sequence ID" value="NZ_CP117255.1"/>
</dbReference>
<dbReference type="Pfam" id="PF01522">
    <property type="entry name" value="Polysacc_deac_1"/>
    <property type="match status" value="1"/>
</dbReference>
<evidence type="ECO:0000259" key="6">
    <source>
        <dbReference type="PROSITE" id="PS51677"/>
    </source>
</evidence>
<dbReference type="InterPro" id="IPR002509">
    <property type="entry name" value="NODB_dom"/>
</dbReference>
<gene>
    <name evidence="7" type="ORF">PR017_03345</name>
</gene>
<feature type="signal peptide" evidence="5">
    <location>
        <begin position="1"/>
        <end position="20"/>
    </location>
</feature>
<name>A0AAF1KSR1_9HYPH</name>